<evidence type="ECO:0000256" key="1">
    <source>
        <dbReference type="SAM" id="MobiDB-lite"/>
    </source>
</evidence>
<name>A0A919L4R6_9ACTN</name>
<feature type="region of interest" description="Disordered" evidence="1">
    <location>
        <begin position="97"/>
        <end position="119"/>
    </location>
</feature>
<organism evidence="3 4">
    <name type="scientific">Kitasatospora indigofera</name>
    <dbReference type="NCBI Taxonomy" id="67307"/>
    <lineage>
        <taxon>Bacteria</taxon>
        <taxon>Bacillati</taxon>
        <taxon>Actinomycetota</taxon>
        <taxon>Actinomycetes</taxon>
        <taxon>Kitasatosporales</taxon>
        <taxon>Streptomycetaceae</taxon>
        <taxon>Kitasatospora</taxon>
    </lineage>
</organism>
<dbReference type="PANTHER" id="PTHR30007">
    <property type="entry name" value="PHP DOMAIN PROTEIN"/>
    <property type="match status" value="1"/>
</dbReference>
<evidence type="ECO:0000259" key="2">
    <source>
        <dbReference type="Pfam" id="PF01609"/>
    </source>
</evidence>
<dbReference type="GO" id="GO:0004803">
    <property type="term" value="F:transposase activity"/>
    <property type="evidence" value="ECO:0007669"/>
    <property type="project" value="InterPro"/>
</dbReference>
<dbReference type="GO" id="GO:0003677">
    <property type="term" value="F:DNA binding"/>
    <property type="evidence" value="ECO:0007669"/>
    <property type="project" value="InterPro"/>
</dbReference>
<gene>
    <name evidence="3" type="ORF">GCM10018781_72430</name>
</gene>
<evidence type="ECO:0000313" key="3">
    <source>
        <dbReference type="EMBL" id="GHH83998.1"/>
    </source>
</evidence>
<keyword evidence="4" id="KW-1185">Reference proteome</keyword>
<dbReference type="InterPro" id="IPR002559">
    <property type="entry name" value="Transposase_11"/>
</dbReference>
<evidence type="ECO:0000313" key="4">
    <source>
        <dbReference type="Proteomes" id="UP000617734"/>
    </source>
</evidence>
<proteinExistence type="predicted"/>
<comment type="caution">
    <text evidence="3">The sequence shown here is derived from an EMBL/GenBank/DDBJ whole genome shotgun (WGS) entry which is preliminary data.</text>
</comment>
<dbReference type="AlphaFoldDB" id="A0A919L4R6"/>
<dbReference type="GO" id="GO:0006313">
    <property type="term" value="P:DNA transposition"/>
    <property type="evidence" value="ECO:0007669"/>
    <property type="project" value="InterPro"/>
</dbReference>
<feature type="domain" description="Transposase IS4-like" evidence="2">
    <location>
        <begin position="2"/>
        <end position="99"/>
    </location>
</feature>
<dbReference type="EMBL" id="BNBO01000070">
    <property type="protein sequence ID" value="GHH83998.1"/>
    <property type="molecule type" value="Genomic_DNA"/>
</dbReference>
<sequence length="119" mass="13365">MVDLLVTPADVPERDGARRLLARLHASHSEITTVWAVWADSAHVGELVGELVDRVRRELNITGTIVRRPSDAQGFIVLPRRWVVERSPAWFVRARRNCRDYERPPPTPKPTSPGAPSPS</sequence>
<reference evidence="3" key="2">
    <citation type="submission" date="2020-09" db="EMBL/GenBank/DDBJ databases">
        <authorList>
            <person name="Sun Q."/>
            <person name="Ohkuma M."/>
        </authorList>
    </citation>
    <scope>NUCLEOTIDE SEQUENCE</scope>
    <source>
        <strain evidence="3">JCM 4646</strain>
    </source>
</reference>
<dbReference type="Pfam" id="PF01609">
    <property type="entry name" value="DDE_Tnp_1"/>
    <property type="match status" value="1"/>
</dbReference>
<reference evidence="3" key="1">
    <citation type="journal article" date="2014" name="Int. J. Syst. Evol. Microbiol.">
        <title>Complete genome sequence of Corynebacterium casei LMG S-19264T (=DSM 44701T), isolated from a smear-ripened cheese.</title>
        <authorList>
            <consortium name="US DOE Joint Genome Institute (JGI-PGF)"/>
            <person name="Walter F."/>
            <person name="Albersmeier A."/>
            <person name="Kalinowski J."/>
            <person name="Ruckert C."/>
        </authorList>
    </citation>
    <scope>NUCLEOTIDE SEQUENCE</scope>
    <source>
        <strain evidence="3">JCM 4646</strain>
    </source>
</reference>
<dbReference type="PANTHER" id="PTHR30007:SF0">
    <property type="entry name" value="TRANSPOSASE"/>
    <property type="match status" value="1"/>
</dbReference>
<dbReference type="Proteomes" id="UP000617734">
    <property type="component" value="Unassembled WGS sequence"/>
</dbReference>
<feature type="compositionally biased region" description="Pro residues" evidence="1">
    <location>
        <begin position="104"/>
        <end position="119"/>
    </location>
</feature>
<protein>
    <recommendedName>
        <fullName evidence="2">Transposase IS4-like domain-containing protein</fullName>
    </recommendedName>
</protein>
<accession>A0A919L4R6</accession>